<organism evidence="1 2">
    <name type="scientific">Caligus rogercresseyi</name>
    <name type="common">Sea louse</name>
    <dbReference type="NCBI Taxonomy" id="217165"/>
    <lineage>
        <taxon>Eukaryota</taxon>
        <taxon>Metazoa</taxon>
        <taxon>Ecdysozoa</taxon>
        <taxon>Arthropoda</taxon>
        <taxon>Crustacea</taxon>
        <taxon>Multicrustacea</taxon>
        <taxon>Hexanauplia</taxon>
        <taxon>Copepoda</taxon>
        <taxon>Siphonostomatoida</taxon>
        <taxon>Caligidae</taxon>
        <taxon>Caligus</taxon>
    </lineage>
</organism>
<dbReference type="EMBL" id="CP045902">
    <property type="protein sequence ID" value="QQP38036.1"/>
    <property type="molecule type" value="Genomic_DNA"/>
</dbReference>
<sequence>MNDEENKLLYSNPRYNAPLYTSFGYNEPPGASRTSLRYTNLSSLYLRIPNFLELAEQASYITNL</sequence>
<dbReference type="AlphaFoldDB" id="A0A7T8JXR7"/>
<name>A0A7T8JXR7_CALRO</name>
<evidence type="ECO:0000313" key="1">
    <source>
        <dbReference type="EMBL" id="QQP38036.1"/>
    </source>
</evidence>
<keyword evidence="2" id="KW-1185">Reference proteome</keyword>
<accession>A0A7T8JXR7</accession>
<dbReference type="Proteomes" id="UP000595437">
    <property type="component" value="Chromosome 13"/>
</dbReference>
<reference evidence="2" key="1">
    <citation type="submission" date="2021-01" db="EMBL/GenBank/DDBJ databases">
        <title>Caligus Genome Assembly.</title>
        <authorList>
            <person name="Gallardo-Escarate C."/>
        </authorList>
    </citation>
    <scope>NUCLEOTIDE SEQUENCE [LARGE SCALE GENOMIC DNA]</scope>
</reference>
<evidence type="ECO:0000313" key="2">
    <source>
        <dbReference type="Proteomes" id="UP000595437"/>
    </source>
</evidence>
<protein>
    <submittedName>
        <fullName evidence="1">Uncharacterized protein</fullName>
    </submittedName>
</protein>
<feature type="non-terminal residue" evidence="1">
    <location>
        <position position="64"/>
    </location>
</feature>
<gene>
    <name evidence="1" type="ORF">FKW44_018508</name>
</gene>
<proteinExistence type="predicted"/>